<dbReference type="EMBL" id="BAABME010003995">
    <property type="protein sequence ID" value="GAA0160797.1"/>
    <property type="molecule type" value="Genomic_DNA"/>
</dbReference>
<keyword evidence="4" id="KW-1185">Reference proteome</keyword>
<sequence length="500" mass="56350">MQEYSVLSRMSRHLIPSFWPPNSPDHPYSPLSFPLKGIHLLNFYTFVTFSSTDIATFPHFSEQDQPYLPLYSSNLFEESEKMTNKNIHKHPTSGDEGVIERTLEEVQLARLVASLGGEYRFNGLIPFSRTSNPHLYYSSKQICILPDFDDEDNVQGVKIREPETVAPTSVEAERFAAGVLIEPDNEDVRTQKTLLPKRKMPSGEGPKRKPKRSKKDESAYPVEGAKGAMVNDPGVKDSQTLEGFRSRTMNSAVAKGHLRHLKEHYSISPEVQMRIPLEGEVVDALMQEGFTPVFWEFFNYGMRLRASPFVISRLTALGRAPGQLGPFAWATVTTFQVGCLSVGVVPNVNLFARIFNVVHQGVLTYFHPKPGVKNVLYSEKPGKVSPTRWHRYLFFVKDAFSEDVPHKFRTDYTALEFEESEASNLEFQKLMEGFPQPLPLKTFCDPEVVIKAGLCRGPNRYPEMTLGDLLLAKMELAPIPSKVSYKDVVSGASLKKRVLG</sequence>
<protein>
    <recommendedName>
        <fullName evidence="2">Transposase (putative) gypsy type domain-containing protein</fullName>
    </recommendedName>
</protein>
<evidence type="ECO:0000313" key="4">
    <source>
        <dbReference type="Proteomes" id="UP001454036"/>
    </source>
</evidence>
<comment type="caution">
    <text evidence="3">The sequence shown here is derived from an EMBL/GenBank/DDBJ whole genome shotgun (WGS) entry which is preliminary data.</text>
</comment>
<evidence type="ECO:0000313" key="3">
    <source>
        <dbReference type="EMBL" id="GAA0160797.1"/>
    </source>
</evidence>
<name>A0AAV3QF41_LITER</name>
<dbReference type="Proteomes" id="UP001454036">
    <property type="component" value="Unassembled WGS sequence"/>
</dbReference>
<reference evidence="3 4" key="1">
    <citation type="submission" date="2024-01" db="EMBL/GenBank/DDBJ databases">
        <title>The complete chloroplast genome sequence of Lithospermum erythrorhizon: insights into the phylogenetic relationship among Boraginaceae species and the maternal lineages of purple gromwells.</title>
        <authorList>
            <person name="Okada T."/>
            <person name="Watanabe K."/>
        </authorList>
    </citation>
    <scope>NUCLEOTIDE SEQUENCE [LARGE SCALE GENOMIC DNA]</scope>
</reference>
<proteinExistence type="predicted"/>
<feature type="region of interest" description="Disordered" evidence="1">
    <location>
        <begin position="182"/>
        <end position="235"/>
    </location>
</feature>
<evidence type="ECO:0000259" key="2">
    <source>
        <dbReference type="Pfam" id="PF04195"/>
    </source>
</evidence>
<dbReference type="Pfam" id="PF04195">
    <property type="entry name" value="Transposase_28"/>
    <property type="match status" value="1"/>
</dbReference>
<dbReference type="InterPro" id="IPR007321">
    <property type="entry name" value="Transposase_28"/>
</dbReference>
<feature type="domain" description="Transposase (putative) gypsy type" evidence="2">
    <location>
        <begin position="294"/>
        <end position="357"/>
    </location>
</feature>
<organism evidence="3 4">
    <name type="scientific">Lithospermum erythrorhizon</name>
    <name type="common">Purple gromwell</name>
    <name type="synonym">Lithospermum officinale var. erythrorhizon</name>
    <dbReference type="NCBI Taxonomy" id="34254"/>
    <lineage>
        <taxon>Eukaryota</taxon>
        <taxon>Viridiplantae</taxon>
        <taxon>Streptophyta</taxon>
        <taxon>Embryophyta</taxon>
        <taxon>Tracheophyta</taxon>
        <taxon>Spermatophyta</taxon>
        <taxon>Magnoliopsida</taxon>
        <taxon>eudicotyledons</taxon>
        <taxon>Gunneridae</taxon>
        <taxon>Pentapetalae</taxon>
        <taxon>asterids</taxon>
        <taxon>lamiids</taxon>
        <taxon>Boraginales</taxon>
        <taxon>Boraginaceae</taxon>
        <taxon>Boraginoideae</taxon>
        <taxon>Lithospermeae</taxon>
        <taxon>Lithospermum</taxon>
    </lineage>
</organism>
<dbReference type="AlphaFoldDB" id="A0AAV3QF41"/>
<accession>A0AAV3QF41</accession>
<evidence type="ECO:0000256" key="1">
    <source>
        <dbReference type="SAM" id="MobiDB-lite"/>
    </source>
</evidence>
<gene>
    <name evidence="3" type="ORF">LIER_17270</name>
</gene>